<gene>
    <name evidence="1" type="ORF">PCAR00345_LOCUS17694</name>
</gene>
<evidence type="ECO:0000313" key="1">
    <source>
        <dbReference type="EMBL" id="CAE0765082.1"/>
    </source>
</evidence>
<organism evidence="1">
    <name type="scientific">Chrysotila carterae</name>
    <name type="common">Marine alga</name>
    <name type="synonym">Syracosphaera carterae</name>
    <dbReference type="NCBI Taxonomy" id="13221"/>
    <lineage>
        <taxon>Eukaryota</taxon>
        <taxon>Haptista</taxon>
        <taxon>Haptophyta</taxon>
        <taxon>Prymnesiophyceae</taxon>
        <taxon>Isochrysidales</taxon>
        <taxon>Isochrysidaceae</taxon>
        <taxon>Chrysotila</taxon>
    </lineage>
</organism>
<reference evidence="1" key="1">
    <citation type="submission" date="2021-01" db="EMBL/GenBank/DDBJ databases">
        <authorList>
            <person name="Corre E."/>
            <person name="Pelletier E."/>
            <person name="Niang G."/>
            <person name="Scheremetjew M."/>
            <person name="Finn R."/>
            <person name="Kale V."/>
            <person name="Holt S."/>
            <person name="Cochrane G."/>
            <person name="Meng A."/>
            <person name="Brown T."/>
            <person name="Cohen L."/>
        </authorList>
    </citation>
    <scope>NUCLEOTIDE SEQUENCE</scope>
    <source>
        <strain evidence="1">CCMP645</strain>
    </source>
</reference>
<sequence>MVSFMGARSLHNLATTVRDAPKLRDALLEAEQAGRSAANAARIHIGRKHFDPPRECKDEALWLADFLHTRGLTAFKAGINVQDPKSRRGANEAIMHHWCPGDQVQLWSQKHRAPANTEHLQQLASALERDFGVDARIRRTSARSTTVGARQF</sequence>
<protein>
    <submittedName>
        <fullName evidence="1">Uncharacterized protein</fullName>
    </submittedName>
</protein>
<dbReference type="EMBL" id="HBIZ01027884">
    <property type="protein sequence ID" value="CAE0765082.1"/>
    <property type="molecule type" value="Transcribed_RNA"/>
</dbReference>
<accession>A0A7S4BGD8</accession>
<dbReference type="AlphaFoldDB" id="A0A7S4BGD8"/>
<proteinExistence type="predicted"/>
<name>A0A7S4BGD8_CHRCT</name>